<feature type="compositionally biased region" description="Polar residues" evidence="6">
    <location>
        <begin position="84"/>
        <end position="107"/>
    </location>
</feature>
<feature type="transmembrane region" description="Helical" evidence="7">
    <location>
        <begin position="228"/>
        <end position="247"/>
    </location>
</feature>
<dbReference type="InterPro" id="IPR051423">
    <property type="entry name" value="CD225/Dispanin"/>
</dbReference>
<accession>A0ABM1W1Z5</accession>
<organism evidence="8 9">
    <name type="scientific">Aplysia californica</name>
    <name type="common">California sea hare</name>
    <dbReference type="NCBI Taxonomy" id="6500"/>
    <lineage>
        <taxon>Eukaryota</taxon>
        <taxon>Metazoa</taxon>
        <taxon>Spiralia</taxon>
        <taxon>Lophotrochozoa</taxon>
        <taxon>Mollusca</taxon>
        <taxon>Gastropoda</taxon>
        <taxon>Heterobranchia</taxon>
        <taxon>Euthyneura</taxon>
        <taxon>Tectipleura</taxon>
        <taxon>Aplysiida</taxon>
        <taxon>Aplysioidea</taxon>
        <taxon>Aplysiidae</taxon>
        <taxon>Aplysia</taxon>
    </lineage>
</organism>
<keyword evidence="4 7" id="KW-1133">Transmembrane helix</keyword>
<evidence type="ECO:0000256" key="3">
    <source>
        <dbReference type="ARBA" id="ARBA00022692"/>
    </source>
</evidence>
<dbReference type="GeneID" id="101861771"/>
<feature type="region of interest" description="Disordered" evidence="6">
    <location>
        <begin position="1"/>
        <end position="118"/>
    </location>
</feature>
<keyword evidence="5 7" id="KW-0472">Membrane</keyword>
<evidence type="ECO:0000313" key="8">
    <source>
        <dbReference type="Proteomes" id="UP000694888"/>
    </source>
</evidence>
<feature type="transmembrane region" description="Helical" evidence="7">
    <location>
        <begin position="176"/>
        <end position="200"/>
    </location>
</feature>
<gene>
    <name evidence="9" type="primary">LOC101861771</name>
</gene>
<evidence type="ECO:0000256" key="1">
    <source>
        <dbReference type="ARBA" id="ARBA00004370"/>
    </source>
</evidence>
<dbReference type="PANTHER" id="PTHR14948:SF25">
    <property type="entry name" value="DUF4190 DOMAIN-CONTAINING PROTEIN"/>
    <property type="match status" value="1"/>
</dbReference>
<protein>
    <submittedName>
        <fullName evidence="9">Uncharacterized protein LOC101861771</fullName>
    </submittedName>
</protein>
<proteinExistence type="inferred from homology"/>
<dbReference type="Proteomes" id="UP000694888">
    <property type="component" value="Unplaced"/>
</dbReference>
<dbReference type="InterPro" id="IPR007593">
    <property type="entry name" value="CD225/Dispanin_fam"/>
</dbReference>
<name>A0ABM1W1Z5_APLCA</name>
<dbReference type="Pfam" id="PF04505">
    <property type="entry name" value="CD225"/>
    <property type="match status" value="1"/>
</dbReference>
<comment type="similarity">
    <text evidence="2">Belongs to the CD225/Dispanin family.</text>
</comment>
<evidence type="ECO:0000256" key="5">
    <source>
        <dbReference type="ARBA" id="ARBA00023136"/>
    </source>
</evidence>
<sequence>MSKEDSFGFTHLVEEDDDDEAAPIGNGNLQVDLQPHLGGPPSYDTATRVTPSDHGGFDNPALQIDDGDCGLSERTLGPNVSRPRGSSQTQQTADPSASNGQSNPTHSTAAANTNNNEGSVNLSSIQVQYDSSQGKVNVMQSQVSTRPDGTRYIDTQGIPQRWSELQRPLRQRRIKYLKIFSIISCIFFFPSGIPAIYYAFRTEREFNEGIMRGNIDRAQKFAKRSESLIILSLVMSVVVAALVVAIIERPYFSHRDHAHKGAVVG</sequence>
<evidence type="ECO:0000256" key="4">
    <source>
        <dbReference type="ARBA" id="ARBA00022989"/>
    </source>
</evidence>
<keyword evidence="8" id="KW-1185">Reference proteome</keyword>
<dbReference type="PANTHER" id="PTHR14948">
    <property type="entry name" value="NG5"/>
    <property type="match status" value="1"/>
</dbReference>
<reference evidence="9" key="1">
    <citation type="submission" date="2025-08" db="UniProtKB">
        <authorList>
            <consortium name="RefSeq"/>
        </authorList>
    </citation>
    <scope>IDENTIFICATION</scope>
</reference>
<evidence type="ECO:0000313" key="9">
    <source>
        <dbReference type="RefSeq" id="XP_035828688.1"/>
    </source>
</evidence>
<evidence type="ECO:0000256" key="7">
    <source>
        <dbReference type="SAM" id="Phobius"/>
    </source>
</evidence>
<evidence type="ECO:0000256" key="2">
    <source>
        <dbReference type="ARBA" id="ARBA00006843"/>
    </source>
</evidence>
<evidence type="ECO:0000256" key="6">
    <source>
        <dbReference type="SAM" id="MobiDB-lite"/>
    </source>
</evidence>
<comment type="subcellular location">
    <subcellularLocation>
        <location evidence="1">Membrane</location>
    </subcellularLocation>
</comment>
<keyword evidence="3 7" id="KW-0812">Transmembrane</keyword>
<dbReference type="RefSeq" id="XP_035828688.1">
    <property type="nucleotide sequence ID" value="XM_035972795.1"/>
</dbReference>